<dbReference type="RefSeq" id="WP_280069940.1">
    <property type="nucleotide sequence ID" value="NZ_JAOCBV010000001.1"/>
</dbReference>
<dbReference type="SUPFAM" id="SSF57938">
    <property type="entry name" value="DnaJ/Hsp40 cysteine-rich domain"/>
    <property type="match status" value="1"/>
</dbReference>
<gene>
    <name evidence="1" type="ORF">N5C70_15140</name>
</gene>
<evidence type="ECO:0000313" key="2">
    <source>
        <dbReference type="Proteomes" id="UP001160152"/>
    </source>
</evidence>
<reference evidence="1 2" key="1">
    <citation type="submission" date="2022-09" db="EMBL/GenBank/DDBJ databases">
        <title>Intensive care unit water sources are persistently colonized with multi-drug resistant bacteria and are the site of extensive horizontal gene transfer of antibiotic resistance genes.</title>
        <authorList>
            <person name="Diorio-Toth L."/>
        </authorList>
    </citation>
    <scope>NUCLEOTIDE SEQUENCE [LARGE SCALE GENOMIC DNA]</scope>
    <source>
        <strain evidence="1 2">GD03901</strain>
    </source>
</reference>
<dbReference type="EMBL" id="JAOCBV010000001">
    <property type="protein sequence ID" value="MDH0758035.1"/>
    <property type="molecule type" value="Genomic_DNA"/>
</dbReference>
<name>A0ABD4YFI5_9PSED</name>
<protein>
    <recommendedName>
        <fullName evidence="3">DnaJ</fullName>
    </recommendedName>
</protein>
<dbReference type="Gene3D" id="6.20.20.10">
    <property type="match status" value="1"/>
</dbReference>
<evidence type="ECO:0008006" key="3">
    <source>
        <dbReference type="Google" id="ProtNLM"/>
    </source>
</evidence>
<dbReference type="AlphaFoldDB" id="A0ABD4YFI5"/>
<dbReference type="InterPro" id="IPR036410">
    <property type="entry name" value="HSP_DnaJ_Cys-rich_dom_sf"/>
</dbReference>
<comment type="caution">
    <text evidence="1">The sequence shown here is derived from an EMBL/GenBank/DDBJ whole genome shotgun (WGS) entry which is preliminary data.</text>
</comment>
<evidence type="ECO:0000313" key="1">
    <source>
        <dbReference type="EMBL" id="MDH0758035.1"/>
    </source>
</evidence>
<proteinExistence type="predicted"/>
<dbReference type="Proteomes" id="UP001160152">
    <property type="component" value="Unassembled WGS sequence"/>
</dbReference>
<sequence>MRNIAHALKQFYSDCDPAVTDFISPGWIDVIEDRTALICEQCHGEGQVGGLTPDGYDSETCDACHGAGLNLEKH</sequence>
<organism evidence="1 2">
    <name type="scientific">Pseudomonas juntendi</name>
    <dbReference type="NCBI Taxonomy" id="2666183"/>
    <lineage>
        <taxon>Bacteria</taxon>
        <taxon>Pseudomonadati</taxon>
        <taxon>Pseudomonadota</taxon>
        <taxon>Gammaproteobacteria</taxon>
        <taxon>Pseudomonadales</taxon>
        <taxon>Pseudomonadaceae</taxon>
        <taxon>Pseudomonas</taxon>
    </lineage>
</organism>
<accession>A0ABD4YFI5</accession>